<dbReference type="InterPro" id="IPR055180">
    <property type="entry name" value="HsdR_RecA-like_helicase_dom_2"/>
</dbReference>
<dbReference type="Pfam" id="PF18766">
    <property type="entry name" value="SWI2_SNF2"/>
    <property type="match status" value="1"/>
</dbReference>
<dbReference type="AlphaFoldDB" id="A0A099BB56"/>
<keyword evidence="2" id="KW-0255">Endonuclease</keyword>
<dbReference type="REBASE" id="99117">
    <property type="entry name" value="Hsp6451ORF10025P"/>
</dbReference>
<dbReference type="SMART" id="SM00487">
    <property type="entry name" value="DEXDc"/>
    <property type="match status" value="1"/>
</dbReference>
<reference evidence="2 3" key="1">
    <citation type="journal article" date="2014" name="Genome Announc.">
        <title>Draft genome sequences of eight enterohepatic helicobacter species isolated from both laboratory and wild rodents.</title>
        <authorList>
            <person name="Sheh A."/>
            <person name="Shen Z."/>
            <person name="Fox J.G."/>
        </authorList>
    </citation>
    <scope>NUCLEOTIDE SEQUENCE [LARGE SCALE GENOMIC DNA]</scope>
    <source>
        <strain evidence="2 3">MIT 01-6451</strain>
    </source>
</reference>
<dbReference type="GO" id="GO:0003677">
    <property type="term" value="F:DNA binding"/>
    <property type="evidence" value="ECO:0007669"/>
    <property type="project" value="UniProtKB-KW"/>
</dbReference>
<evidence type="ECO:0000313" key="2">
    <source>
        <dbReference type="EMBL" id="TLD99004.1"/>
    </source>
</evidence>
<keyword evidence="2" id="KW-0540">Nuclease</keyword>
<dbReference type="Gene3D" id="3.40.50.300">
    <property type="entry name" value="P-loop containing nucleotide triphosphate hydrolases"/>
    <property type="match status" value="3"/>
</dbReference>
<dbReference type="InterPro" id="IPR007409">
    <property type="entry name" value="Restrct_endonuc_type1_HsdR_N"/>
</dbReference>
<dbReference type="InterPro" id="IPR014001">
    <property type="entry name" value="Helicase_ATP-bd"/>
</dbReference>
<dbReference type="InterPro" id="IPR040980">
    <property type="entry name" value="SWI2_SNF2"/>
</dbReference>
<dbReference type="Pfam" id="PF04313">
    <property type="entry name" value="HSDR_N"/>
    <property type="match status" value="1"/>
</dbReference>
<accession>A0A099BB56</accession>
<proteinExistence type="predicted"/>
<dbReference type="PANTHER" id="PTHR42927:SF1">
    <property type="entry name" value="HELICASE SUPERFAMILY 1 AND 2 DOMAIN-CONTAINING PROTEIN"/>
    <property type="match status" value="1"/>
</dbReference>
<protein>
    <submittedName>
        <fullName evidence="2">Type I restriction endonuclease subunit R</fullName>
    </submittedName>
</protein>
<dbReference type="EMBL" id="JRMQ02000026">
    <property type="protein sequence ID" value="TLD99004.1"/>
    <property type="molecule type" value="Genomic_DNA"/>
</dbReference>
<dbReference type="GO" id="GO:0005524">
    <property type="term" value="F:ATP binding"/>
    <property type="evidence" value="ECO:0007669"/>
    <property type="project" value="UniProtKB-KW"/>
</dbReference>
<dbReference type="GO" id="GO:0009035">
    <property type="term" value="F:type I site-specific deoxyribonuclease activity"/>
    <property type="evidence" value="ECO:0007669"/>
    <property type="project" value="UniProtKB-EC"/>
</dbReference>
<dbReference type="SUPFAM" id="SSF52540">
    <property type="entry name" value="P-loop containing nucleoside triphosphate hydrolases"/>
    <property type="match status" value="1"/>
</dbReference>
<dbReference type="RefSeq" id="WP_034362840.1">
    <property type="nucleotide sequence ID" value="NZ_CAMRWY010000023.1"/>
</dbReference>
<dbReference type="Pfam" id="PF22679">
    <property type="entry name" value="T1R_D3-like"/>
    <property type="match status" value="1"/>
</dbReference>
<comment type="caution">
    <text evidence="2">The sequence shown here is derived from an EMBL/GenBank/DDBJ whole genome shotgun (WGS) entry which is preliminary data.</text>
</comment>
<feature type="domain" description="Helicase ATP-binding" evidence="1">
    <location>
        <begin position="289"/>
        <end position="480"/>
    </location>
</feature>
<dbReference type="Gene3D" id="3.90.1570.50">
    <property type="match status" value="1"/>
</dbReference>
<sequence>MRDYQEKDLESFIEAYLLENNHYIKRTSQDYDKKLCMDSALLERFVESTQSQDLQNLKQRVGDDYKKIFLERVSEQIKNKGIVKALQTFVEVRGIRFHLAFNKPNTESNPQSIENYQQNILSIVRQLHYSSDTSKDSIDMAVFLNGVPLLTIELKNPFTGQNVFDAIAQYKKDRNPNEQLFKNCIVHFALDSDLCFMTTKLEKEATRFLPFNQGLNQGSGAIGIPNGAGNPLVEGKMKTAYLWEQILQKDTLLPLLFDFVQIVKKEKEEHIIFPRYHQFDLVTKLLKDCKENGIGGRYLIEHSAGSGKSNSISWLTHHLVSLHKENKNIFDSIIVVTDRKVLDAQIRENVKAFSNDKNLVEAITQGSRQLKNALEEGKKIIITTIQKFPYILDEIAELKSKTFAIIIDEAHSSQSGSNAQKLGEVIRDRSNEKMDSEDEILQIIKNKKLQPNASYFAFTATPKPKTLEMFGTSCVINGTQKFIPFHLYSMKQAIEEGFILDVLRGYTTYKSYYKIISSLENNPHYDKTKAMKKLKAYVESNPATIEKKSQLMIEHFFSYSYKKIGTKAKAMVVTQSRQNAVRYYFAFKKYLKQHYPNFKAIVAFSNTINIDGEIYDESGLNGFLESALKNEFKKDDYRFLIVANKYQTGFDEPLLHTMYVDKKLSGVSAVQTLSRLNRVCKNKEDTCVLDFANTHEDIAEAFNAFYEQTYLGEPTNIDRIFDLKTNLNEYGIYTENELNAFVEAILRGEKENVIHSRLDVMAQRFSQKSDEEKEGFYSKAKTYLKDYSFLAQILPFEDIELEKLYILLKKLISKIIPPKSEDLARGILDNVDFESYRILLDKTQDIILSGNGELSPSKADGSSKTKESELEELANIVREFNERYGSIDFGESDRIGKIFNEIKENIRKDEKMRDSLKSGDKQNLRIEFDKIFKDEIDLLLQKDFDIYKELNDNKDFAQRISQAIFDMICA</sequence>
<dbReference type="STRING" id="425400.LS65_07720"/>
<dbReference type="Proteomes" id="UP000029707">
    <property type="component" value="Unassembled WGS sequence"/>
</dbReference>
<dbReference type="InterPro" id="IPR027417">
    <property type="entry name" value="P-loop_NTPase"/>
</dbReference>
<evidence type="ECO:0000313" key="3">
    <source>
        <dbReference type="Proteomes" id="UP000029707"/>
    </source>
</evidence>
<keyword evidence="2" id="KW-0378">Hydrolase</keyword>
<gene>
    <name evidence="2" type="ORF">LS65_009490</name>
</gene>
<name>A0A099BB56_9HELI</name>
<dbReference type="PANTHER" id="PTHR42927">
    <property type="entry name" value="HELICASE SUPERFAMILY 1 AND 2 DOMAIN-CONTAINING PROTEIN"/>
    <property type="match status" value="1"/>
</dbReference>
<dbReference type="eggNOG" id="COG0610">
    <property type="taxonomic scope" value="Bacteria"/>
</dbReference>
<dbReference type="GO" id="GO:0009307">
    <property type="term" value="P:DNA restriction-modification system"/>
    <property type="evidence" value="ECO:0007669"/>
    <property type="project" value="UniProtKB-KW"/>
</dbReference>
<dbReference type="REBASE" id="99099">
    <property type="entry name" value="Hsp6451ORF7710P"/>
</dbReference>
<dbReference type="OrthoDB" id="9758243at2"/>
<dbReference type="PROSITE" id="PS51192">
    <property type="entry name" value="HELICASE_ATP_BIND_1"/>
    <property type="match status" value="1"/>
</dbReference>
<evidence type="ECO:0000259" key="1">
    <source>
        <dbReference type="PROSITE" id="PS51192"/>
    </source>
</evidence>
<keyword evidence="3" id="KW-1185">Reference proteome</keyword>
<organism evidence="2 3">
    <name type="scientific">Helicobacter japonicus</name>
    <dbReference type="NCBI Taxonomy" id="425400"/>
    <lineage>
        <taxon>Bacteria</taxon>
        <taxon>Pseudomonadati</taxon>
        <taxon>Campylobacterota</taxon>
        <taxon>Epsilonproteobacteria</taxon>
        <taxon>Campylobacterales</taxon>
        <taxon>Helicobacteraceae</taxon>
        <taxon>Helicobacter</taxon>
    </lineage>
</organism>